<evidence type="ECO:0008006" key="5">
    <source>
        <dbReference type="Google" id="ProtNLM"/>
    </source>
</evidence>
<dbReference type="Pfam" id="PF10087">
    <property type="entry name" value="DUF2325"/>
    <property type="match status" value="1"/>
</dbReference>
<accession>A0A917C3C9</accession>
<comment type="caution">
    <text evidence="3">The sequence shown here is derived from an EMBL/GenBank/DDBJ whole genome shotgun (WGS) entry which is preliminary data.</text>
</comment>
<evidence type="ECO:0000256" key="1">
    <source>
        <dbReference type="ARBA" id="ARBA00007189"/>
    </source>
</evidence>
<evidence type="ECO:0000313" key="4">
    <source>
        <dbReference type="Proteomes" id="UP000606044"/>
    </source>
</evidence>
<gene>
    <name evidence="3" type="ORF">GCM10007301_32630</name>
</gene>
<reference evidence="3" key="2">
    <citation type="submission" date="2020-09" db="EMBL/GenBank/DDBJ databases">
        <authorList>
            <person name="Sun Q."/>
            <person name="Sedlacek I."/>
        </authorList>
    </citation>
    <scope>NUCLEOTIDE SEQUENCE</scope>
    <source>
        <strain evidence="3">CCM 7897</strain>
    </source>
</reference>
<sequence>MNNSPVLLRHFAERAGMLPSARKGLAEDVPAPIVTGEGRREHLWELSSNLHCSIIGTCLSTADLRSHFAKLKEPKARTASDHELHSLGVMAAGRRDVPGKLLNKLLDRRHEGHIRRFAKARSVEEVRAQWRECLDKGDVPGAYWAVLTHPHTDSALVREVFGDVHMLSHLVGMSNRADIARLRELERDLGARDDKIARQEARMQEMAQERSALLREVEQLRMDLRRALEMAAAPAAAPVPERVVSLRRRLADEQARTAALAEKLAARDAALAESAARAEAQDAHVTALEQELTALESSVAGTETAPEATEALLEGRRLLYVGGRPRQIEQVRALVEGLGGALMVHDGGMEENTTLLPGLISQADVALFPVDCVSHLASTQVKRLCRDAGKPFVPLRTSGLASFAAVLPDLVAPRVAAE</sequence>
<dbReference type="EMBL" id="BMCT01000004">
    <property type="protein sequence ID" value="GGF70334.1"/>
    <property type="molecule type" value="Genomic_DNA"/>
</dbReference>
<evidence type="ECO:0000313" key="3">
    <source>
        <dbReference type="EMBL" id="GGF70334.1"/>
    </source>
</evidence>
<dbReference type="AlphaFoldDB" id="A0A917C3C9"/>
<dbReference type="RefSeq" id="WP_188580421.1">
    <property type="nucleotide sequence ID" value="NZ_BMCT01000004.1"/>
</dbReference>
<organism evidence="3 4">
    <name type="scientific">Azorhizobium oxalatiphilum</name>
    <dbReference type="NCBI Taxonomy" id="980631"/>
    <lineage>
        <taxon>Bacteria</taxon>
        <taxon>Pseudomonadati</taxon>
        <taxon>Pseudomonadota</taxon>
        <taxon>Alphaproteobacteria</taxon>
        <taxon>Hyphomicrobiales</taxon>
        <taxon>Xanthobacteraceae</taxon>
        <taxon>Azorhizobium</taxon>
    </lineage>
</organism>
<feature type="coiled-coil region" evidence="2">
    <location>
        <begin position="182"/>
        <end position="230"/>
    </location>
</feature>
<protein>
    <recommendedName>
        <fullName evidence="5">DUF2325 domain-containing protein</fullName>
    </recommendedName>
</protein>
<name>A0A917C3C9_9HYPH</name>
<keyword evidence="2" id="KW-0175">Coiled coil</keyword>
<proteinExistence type="inferred from homology"/>
<dbReference type="InterPro" id="IPR016772">
    <property type="entry name" value="UCP020408"/>
</dbReference>
<dbReference type="Proteomes" id="UP000606044">
    <property type="component" value="Unassembled WGS sequence"/>
</dbReference>
<comment type="similarity">
    <text evidence="1">Belongs to the UPF0751 family.</text>
</comment>
<evidence type="ECO:0000256" key="2">
    <source>
        <dbReference type="SAM" id="Coils"/>
    </source>
</evidence>
<reference evidence="3" key="1">
    <citation type="journal article" date="2014" name="Int. J. Syst. Evol. Microbiol.">
        <title>Complete genome sequence of Corynebacterium casei LMG S-19264T (=DSM 44701T), isolated from a smear-ripened cheese.</title>
        <authorList>
            <consortium name="US DOE Joint Genome Institute (JGI-PGF)"/>
            <person name="Walter F."/>
            <person name="Albersmeier A."/>
            <person name="Kalinowski J."/>
            <person name="Ruckert C."/>
        </authorList>
    </citation>
    <scope>NUCLEOTIDE SEQUENCE</scope>
    <source>
        <strain evidence="3">CCM 7897</strain>
    </source>
</reference>
<keyword evidence="4" id="KW-1185">Reference proteome</keyword>